<feature type="chain" id="PRO_5025633744" description="Secreted protein" evidence="1">
    <location>
        <begin position="27"/>
        <end position="111"/>
    </location>
</feature>
<evidence type="ECO:0008006" key="4">
    <source>
        <dbReference type="Google" id="ProtNLM"/>
    </source>
</evidence>
<keyword evidence="3" id="KW-1185">Reference proteome</keyword>
<sequence>MPGLCLKVGRLLFGLLTLHVPNMLCSIDVAEYVYHLKDIDFLSSAKFLLNRSSCFDNDAQRGVLEICFLTVPHKCIALERCIQPPGLCMRRPNSNPCVVSSIILKNETYRP</sequence>
<gene>
    <name evidence="2" type="ORF">EV356DRAFT_32711</name>
</gene>
<evidence type="ECO:0000313" key="3">
    <source>
        <dbReference type="Proteomes" id="UP000800092"/>
    </source>
</evidence>
<dbReference type="EMBL" id="ML991881">
    <property type="protein sequence ID" value="KAF2228965.1"/>
    <property type="molecule type" value="Genomic_DNA"/>
</dbReference>
<organism evidence="2 3">
    <name type="scientific">Viridothelium virens</name>
    <name type="common">Speckled blister lichen</name>
    <name type="synonym">Trypethelium virens</name>
    <dbReference type="NCBI Taxonomy" id="1048519"/>
    <lineage>
        <taxon>Eukaryota</taxon>
        <taxon>Fungi</taxon>
        <taxon>Dikarya</taxon>
        <taxon>Ascomycota</taxon>
        <taxon>Pezizomycotina</taxon>
        <taxon>Dothideomycetes</taxon>
        <taxon>Dothideomycetes incertae sedis</taxon>
        <taxon>Trypetheliales</taxon>
        <taxon>Trypetheliaceae</taxon>
        <taxon>Viridothelium</taxon>
    </lineage>
</organism>
<evidence type="ECO:0000256" key="1">
    <source>
        <dbReference type="SAM" id="SignalP"/>
    </source>
</evidence>
<accession>A0A6A6GTA9</accession>
<dbReference type="AlphaFoldDB" id="A0A6A6GTA9"/>
<protein>
    <recommendedName>
        <fullName evidence="4">Secreted protein</fullName>
    </recommendedName>
</protein>
<dbReference type="Proteomes" id="UP000800092">
    <property type="component" value="Unassembled WGS sequence"/>
</dbReference>
<feature type="signal peptide" evidence="1">
    <location>
        <begin position="1"/>
        <end position="26"/>
    </location>
</feature>
<proteinExistence type="predicted"/>
<evidence type="ECO:0000313" key="2">
    <source>
        <dbReference type="EMBL" id="KAF2228965.1"/>
    </source>
</evidence>
<keyword evidence="1" id="KW-0732">Signal</keyword>
<reference evidence="2" key="1">
    <citation type="journal article" date="2020" name="Stud. Mycol.">
        <title>101 Dothideomycetes genomes: a test case for predicting lifestyles and emergence of pathogens.</title>
        <authorList>
            <person name="Haridas S."/>
            <person name="Albert R."/>
            <person name="Binder M."/>
            <person name="Bloem J."/>
            <person name="Labutti K."/>
            <person name="Salamov A."/>
            <person name="Andreopoulos B."/>
            <person name="Baker S."/>
            <person name="Barry K."/>
            <person name="Bills G."/>
            <person name="Bluhm B."/>
            <person name="Cannon C."/>
            <person name="Castanera R."/>
            <person name="Culley D."/>
            <person name="Daum C."/>
            <person name="Ezra D."/>
            <person name="Gonzalez J."/>
            <person name="Henrissat B."/>
            <person name="Kuo A."/>
            <person name="Liang C."/>
            <person name="Lipzen A."/>
            <person name="Lutzoni F."/>
            <person name="Magnuson J."/>
            <person name="Mondo S."/>
            <person name="Nolan M."/>
            <person name="Ohm R."/>
            <person name="Pangilinan J."/>
            <person name="Park H.-J."/>
            <person name="Ramirez L."/>
            <person name="Alfaro M."/>
            <person name="Sun H."/>
            <person name="Tritt A."/>
            <person name="Yoshinaga Y."/>
            <person name="Zwiers L.-H."/>
            <person name="Turgeon B."/>
            <person name="Goodwin S."/>
            <person name="Spatafora J."/>
            <person name="Crous P."/>
            <person name="Grigoriev I."/>
        </authorList>
    </citation>
    <scope>NUCLEOTIDE SEQUENCE</scope>
    <source>
        <strain evidence="2">Tuck. ex Michener</strain>
    </source>
</reference>
<name>A0A6A6GTA9_VIRVR</name>